<evidence type="ECO:0000313" key="3">
    <source>
        <dbReference type="EMBL" id="MBM7507569.1"/>
    </source>
</evidence>
<feature type="compositionally biased region" description="Pro residues" evidence="1">
    <location>
        <begin position="616"/>
        <end position="626"/>
    </location>
</feature>
<name>A0ABS2M8Q2_9ACTN</name>
<feature type="compositionally biased region" description="Pro residues" evidence="1">
    <location>
        <begin position="584"/>
        <end position="602"/>
    </location>
</feature>
<dbReference type="InterPro" id="IPR045584">
    <property type="entry name" value="Pilin-like"/>
</dbReference>
<comment type="caution">
    <text evidence="3">The sequence shown here is derived from an EMBL/GenBank/DDBJ whole genome shotgun (WGS) entry which is preliminary data.</text>
</comment>
<dbReference type="PROSITE" id="PS00409">
    <property type="entry name" value="PROKAR_NTER_METHYL"/>
    <property type="match status" value="1"/>
</dbReference>
<evidence type="ECO:0000313" key="4">
    <source>
        <dbReference type="Proteomes" id="UP000732378"/>
    </source>
</evidence>
<dbReference type="InterPro" id="IPR012902">
    <property type="entry name" value="N_methyl_site"/>
</dbReference>
<feature type="region of interest" description="Disordered" evidence="1">
    <location>
        <begin position="166"/>
        <end position="194"/>
    </location>
</feature>
<proteinExistence type="predicted"/>
<dbReference type="RefSeq" id="WP_193670171.1">
    <property type="nucleotide sequence ID" value="NZ_JACDTV010000012.1"/>
</dbReference>
<evidence type="ECO:0000256" key="1">
    <source>
        <dbReference type="SAM" id="MobiDB-lite"/>
    </source>
</evidence>
<feature type="compositionally biased region" description="Low complexity" evidence="1">
    <location>
        <begin position="603"/>
        <end position="615"/>
    </location>
</feature>
<dbReference type="SUPFAM" id="SSF54523">
    <property type="entry name" value="Pili subunits"/>
    <property type="match status" value="1"/>
</dbReference>
<organism evidence="3 4">
    <name type="scientific">Nocardioides salarius</name>
    <dbReference type="NCBI Taxonomy" id="374513"/>
    <lineage>
        <taxon>Bacteria</taxon>
        <taxon>Bacillati</taxon>
        <taxon>Actinomycetota</taxon>
        <taxon>Actinomycetes</taxon>
        <taxon>Propionibacteriales</taxon>
        <taxon>Nocardioidaceae</taxon>
        <taxon>Nocardioides</taxon>
    </lineage>
</organism>
<reference evidence="3 4" key="1">
    <citation type="submission" date="2021-01" db="EMBL/GenBank/DDBJ databases">
        <title>Sequencing the genomes of 1000 actinobacteria strains.</title>
        <authorList>
            <person name="Klenk H.-P."/>
        </authorList>
    </citation>
    <scope>NUCLEOTIDE SEQUENCE [LARGE SCALE GENOMIC DNA]</scope>
    <source>
        <strain evidence="3 4">DSM 18239</strain>
    </source>
</reference>
<keyword evidence="2" id="KW-0812">Transmembrane</keyword>
<keyword evidence="2" id="KW-1133">Transmembrane helix</keyword>
<evidence type="ECO:0000256" key="2">
    <source>
        <dbReference type="SAM" id="Phobius"/>
    </source>
</evidence>
<feature type="compositionally biased region" description="Polar residues" evidence="1">
    <location>
        <begin position="569"/>
        <end position="578"/>
    </location>
</feature>
<dbReference type="EMBL" id="JAFBBZ010000001">
    <property type="protein sequence ID" value="MBM7507569.1"/>
    <property type="molecule type" value="Genomic_DNA"/>
</dbReference>
<keyword evidence="2" id="KW-0472">Membrane</keyword>
<feature type="transmembrane region" description="Helical" evidence="2">
    <location>
        <begin position="30"/>
        <end position="52"/>
    </location>
</feature>
<gene>
    <name evidence="3" type="ORF">JOE61_001383</name>
</gene>
<feature type="region of interest" description="Disordered" evidence="1">
    <location>
        <begin position="569"/>
        <end position="650"/>
    </location>
</feature>
<accession>A0ABS2M8Q2</accession>
<feature type="compositionally biased region" description="Low complexity" evidence="1">
    <location>
        <begin position="632"/>
        <end position="650"/>
    </location>
</feature>
<dbReference type="Proteomes" id="UP000732378">
    <property type="component" value="Unassembled WGS sequence"/>
</dbReference>
<protein>
    <submittedName>
        <fullName evidence="3">Type II secretory pathway pseudopilin PulG</fullName>
    </submittedName>
</protein>
<feature type="region of interest" description="Disordered" evidence="1">
    <location>
        <begin position="1"/>
        <end position="20"/>
    </location>
</feature>
<keyword evidence="4" id="KW-1185">Reference proteome</keyword>
<sequence length="650" mass="65445">MSRPAEETRGQTRDQAHDQAPDGGFSLVEVVVSVGILVLLITFVLPALLVGIKADAVAQRTTQARNLAQAQMERLRNLPFHVAYDVGSEYVDLLDRYYEDLGAPTATVVCGPSGDRTVPTTGWTGYVTGAARCSWEPATGPFFRQVQVGSGDGAGFVTVTTTQLLSDASPPQVVTPPADWDSQRSGRDSPPASQVGVTVTVFSSLAGDREPVSTSSQLTRQSLATPRVEASVQVAALQLGTNVAATDPALADPVAVPVTLSAGLVDLAGSVTATSRTDAVLGSTLTGLGTGAQARGASASGAAPGDQSVVSTGSLAGQLDASGCQLVCWGGTRTTAFAVRASNGLPLVADPAAPATATVTDLSSGGVSLAGGADADYRERLSLAGPLVRLAGGATPVKSGISSSCQVAETGESVRVVAGGWLRTADRVPSSAALQVDACGAARASALAVLPTTFAPEGVLQVQLVRAAARCTVSGGAHTATTAVDYEAVVRRWTGASPDPYTTVATVRPDATTDPLAGLDLDTLPVPGHGVLGDYIASWTSLTRDRVVRTTGAGSATVDVPALVSVVTQPVRTGTEPLTTSSPSPTPSPTPSPSPSPSPTPTAEPDADPTASPSPTAEPAPAPPEPDLVDPASSVSVSVGALSCSALDAR</sequence>